<dbReference type="OrthoDB" id="4338667at2"/>
<organism evidence="2 3">
    <name type="scientific">Streptomyces corynorhini</name>
    <dbReference type="NCBI Taxonomy" id="2282652"/>
    <lineage>
        <taxon>Bacteria</taxon>
        <taxon>Bacillati</taxon>
        <taxon>Actinomycetota</taxon>
        <taxon>Actinomycetes</taxon>
        <taxon>Kitasatosporales</taxon>
        <taxon>Streptomycetaceae</taxon>
        <taxon>Streptomyces</taxon>
    </lineage>
</organism>
<evidence type="ECO:0000256" key="1">
    <source>
        <dbReference type="SAM" id="MobiDB-lite"/>
    </source>
</evidence>
<proteinExistence type="predicted"/>
<feature type="region of interest" description="Disordered" evidence="1">
    <location>
        <begin position="39"/>
        <end position="126"/>
    </location>
</feature>
<sequence>MVQLLSETYPQLWLPTLRIKFRDGHAEVGEETAERILARGIDGVRLAPSTVPDDAGSEQGAPAPDDEGGSGEDPGPEPAEPDHEGEPDPSPPSGDGGGPGRPGPRDSKESWLAYADHQDPGDHTAMTKAQLIATYGG</sequence>
<comment type="caution">
    <text evidence="2">The sequence shown here is derived from an EMBL/GenBank/DDBJ whole genome shotgun (WGS) entry which is preliminary data.</text>
</comment>
<gene>
    <name evidence="2" type="ORF">DVH02_11585</name>
</gene>
<dbReference type="Proteomes" id="UP000253741">
    <property type="component" value="Unassembled WGS sequence"/>
</dbReference>
<reference evidence="2 3" key="1">
    <citation type="submission" date="2018-07" db="EMBL/GenBank/DDBJ databases">
        <title>Streptomyces species from bats.</title>
        <authorList>
            <person name="Dunlap C."/>
        </authorList>
    </citation>
    <scope>NUCLEOTIDE SEQUENCE [LARGE SCALE GENOMIC DNA]</scope>
    <source>
        <strain evidence="2 3">AC230</strain>
    </source>
</reference>
<dbReference type="EMBL" id="QQNA01000080">
    <property type="protein sequence ID" value="RDG37958.1"/>
    <property type="molecule type" value="Genomic_DNA"/>
</dbReference>
<dbReference type="RefSeq" id="WP_114623698.1">
    <property type="nucleotide sequence ID" value="NZ_QQNA01000080.1"/>
</dbReference>
<evidence type="ECO:0000313" key="2">
    <source>
        <dbReference type="EMBL" id="RDG37958.1"/>
    </source>
</evidence>
<protein>
    <submittedName>
        <fullName evidence="2">Uncharacterized protein</fullName>
    </submittedName>
</protein>
<dbReference type="AlphaFoldDB" id="A0A370B820"/>
<accession>A0A370B820</accession>
<evidence type="ECO:0000313" key="3">
    <source>
        <dbReference type="Proteomes" id="UP000253741"/>
    </source>
</evidence>
<keyword evidence="3" id="KW-1185">Reference proteome</keyword>
<name>A0A370B820_9ACTN</name>